<dbReference type="EMBL" id="GL379817">
    <property type="protein sequence ID" value="EGT46283.1"/>
    <property type="molecule type" value="Genomic_DNA"/>
</dbReference>
<sequence length="430" mass="49547">MSKYKDTKLTIFQNYEEIIQDAIENECEDVTYQLIGILPNQTVVKANLYNSKSGAKRAEHYFLVDETEMKAAMEDQKDDADGIRNLSFEDFSKNYKSIFYIRAFPTMDFKPAKYFAEEVLQVIPAALRNQGSKVDKKLLQNYRKKWKTVNGIYKTIDYAQINAVLEKFDVDKTKIALFGGNVSRFRTPNNSLVLSPLTAAFSLFQHYLCQNYENCKKKDSCIVKFQKGLVATLESLMAMDQTIFMEPQGAYSRIENNLDLMCSECINNPALNMPSQYYRKVNTDIIAISEYHQKCQKWGLPVYPNFMCFGNKGIQIWMVRLFLYGGWIEKSLGSKKKEEIVRYLSVFLNLMVPLEVLDNVYYLDFLNHLAQGSGQPWPAPGSNLEKQLKGYEPIGINFEVFSNWLEAAEKAWQLPENSSEPIMNGFPEID</sequence>
<dbReference type="AlphaFoldDB" id="G0MWW3"/>
<evidence type="ECO:0000313" key="1">
    <source>
        <dbReference type="EMBL" id="EGT46283.1"/>
    </source>
</evidence>
<organism evidence="2">
    <name type="scientific">Caenorhabditis brenneri</name>
    <name type="common">Nematode worm</name>
    <dbReference type="NCBI Taxonomy" id="135651"/>
    <lineage>
        <taxon>Eukaryota</taxon>
        <taxon>Metazoa</taxon>
        <taxon>Ecdysozoa</taxon>
        <taxon>Nematoda</taxon>
        <taxon>Chromadorea</taxon>
        <taxon>Rhabditida</taxon>
        <taxon>Rhabditina</taxon>
        <taxon>Rhabditomorpha</taxon>
        <taxon>Rhabditoidea</taxon>
        <taxon>Rhabditidae</taxon>
        <taxon>Peloderinae</taxon>
        <taxon>Caenorhabditis</taxon>
    </lineage>
</organism>
<keyword evidence="2" id="KW-1185">Reference proteome</keyword>
<dbReference type="STRING" id="135651.G0MWW3"/>
<accession>G0MWW3</accession>
<name>G0MWW3_CAEBE</name>
<dbReference type="eggNOG" id="KOG0800">
    <property type="taxonomic scope" value="Eukaryota"/>
</dbReference>
<dbReference type="Proteomes" id="UP000008068">
    <property type="component" value="Unassembled WGS sequence"/>
</dbReference>
<proteinExistence type="predicted"/>
<reference evidence="2" key="1">
    <citation type="submission" date="2011-07" db="EMBL/GenBank/DDBJ databases">
        <authorList>
            <consortium name="Caenorhabditis brenneri Sequencing and Analysis Consortium"/>
            <person name="Wilson R.K."/>
        </authorList>
    </citation>
    <scope>NUCLEOTIDE SEQUENCE [LARGE SCALE GENOMIC DNA]</scope>
    <source>
        <strain evidence="2">PB2801</strain>
    </source>
</reference>
<dbReference type="InParanoid" id="G0MWW3"/>
<gene>
    <name evidence="1" type="ORF">CAEBREN_24411</name>
</gene>
<dbReference type="HOGENOM" id="CLU_647649_0_0_1"/>
<evidence type="ECO:0000313" key="2">
    <source>
        <dbReference type="Proteomes" id="UP000008068"/>
    </source>
</evidence>
<protein>
    <submittedName>
        <fullName evidence="1">Uncharacterized protein</fullName>
    </submittedName>
</protein>